<feature type="domain" description="DUF4082" evidence="3">
    <location>
        <begin position="919"/>
        <end position="1059"/>
    </location>
</feature>
<dbReference type="AlphaFoldDB" id="A0A1H6T158"/>
<dbReference type="Gene3D" id="2.60.40.650">
    <property type="match status" value="1"/>
</dbReference>
<dbReference type="Pfam" id="PF20254">
    <property type="entry name" value="DMFA2_C"/>
    <property type="match status" value="1"/>
</dbReference>
<dbReference type="InterPro" id="IPR014756">
    <property type="entry name" value="Ig_E-set"/>
</dbReference>
<keyword evidence="1" id="KW-0732">Signal</keyword>
<evidence type="ECO:0000259" key="4">
    <source>
        <dbReference type="Pfam" id="PF20254"/>
    </source>
</evidence>
<dbReference type="Pfam" id="PF17957">
    <property type="entry name" value="Big_7"/>
    <property type="match status" value="1"/>
</dbReference>
<dbReference type="InterPro" id="IPR032812">
    <property type="entry name" value="SbsA_Ig"/>
</dbReference>
<evidence type="ECO:0000259" key="3">
    <source>
        <dbReference type="Pfam" id="PF13313"/>
    </source>
</evidence>
<feature type="domain" description="DUF4082" evidence="3">
    <location>
        <begin position="1090"/>
        <end position="1229"/>
    </location>
</feature>
<reference evidence="6" key="1">
    <citation type="submission" date="2016-10" db="EMBL/GenBank/DDBJ databases">
        <authorList>
            <person name="Varghese N."/>
            <person name="Submissions S."/>
        </authorList>
    </citation>
    <scope>NUCLEOTIDE SEQUENCE [LARGE SCALE GENOMIC DNA]</scope>
    <source>
        <strain evidence="6">CGMCC 4.7038</strain>
    </source>
</reference>
<dbReference type="Pfam" id="PF13313">
    <property type="entry name" value="DUF4082"/>
    <property type="match status" value="3"/>
</dbReference>
<dbReference type="Pfam" id="PF13205">
    <property type="entry name" value="Big_5"/>
    <property type="match status" value="1"/>
</dbReference>
<dbReference type="Proteomes" id="UP000198707">
    <property type="component" value="Unassembled WGS sequence"/>
</dbReference>
<protein>
    <submittedName>
        <fullName evidence="5">Ig-like domain-containing protein</fullName>
    </submittedName>
</protein>
<evidence type="ECO:0000256" key="1">
    <source>
        <dbReference type="ARBA" id="ARBA00022729"/>
    </source>
</evidence>
<dbReference type="SUPFAM" id="SSF81296">
    <property type="entry name" value="E set domains"/>
    <property type="match status" value="1"/>
</dbReference>
<feature type="domain" description="N,N-dimethylformamidase beta subunit-like C-terminal" evidence="4">
    <location>
        <begin position="114"/>
        <end position="509"/>
    </location>
</feature>
<dbReference type="InterPro" id="IPR046540">
    <property type="entry name" value="DMFA2_C"/>
</dbReference>
<dbReference type="STRING" id="1144548.SAMN05443287_101945"/>
<dbReference type="EMBL" id="FNYV01000001">
    <property type="protein sequence ID" value="SEI73859.1"/>
    <property type="molecule type" value="Genomic_DNA"/>
</dbReference>
<feature type="domain" description="SbsA Ig-like" evidence="2">
    <location>
        <begin position="811"/>
        <end position="905"/>
    </location>
</feature>
<feature type="domain" description="DUF4082" evidence="3">
    <location>
        <begin position="655"/>
        <end position="800"/>
    </location>
</feature>
<evidence type="ECO:0000313" key="5">
    <source>
        <dbReference type="EMBL" id="SEI73859.1"/>
    </source>
</evidence>
<evidence type="ECO:0000313" key="6">
    <source>
        <dbReference type="Proteomes" id="UP000198707"/>
    </source>
</evidence>
<dbReference type="RefSeq" id="WP_170147602.1">
    <property type="nucleotide sequence ID" value="NZ_BOPI01000024.1"/>
</dbReference>
<name>A0A1H6T158_9ACTN</name>
<proteinExistence type="predicted"/>
<accession>A0A1H6T158</accession>
<dbReference type="Gene3D" id="2.60.40.3710">
    <property type="match status" value="1"/>
</dbReference>
<sequence length="1237" mass="131911">MNTEQGRWSDRRIASLVSTVTGRRTRRRLAGAVALVVAATVGAFVLPSAASADPCNPMVNPVVCENSKPGTPASVWDIDGSGDPSIQGFATDISVNVGQQIDFKIKTDAAAYIVEIYRLGWYGGDGARKVAEVSPSASLPQNQPECITDVATALFDCGNWAVSASWTVPSTAVSGVHIARLLRPDTGGDSHITFVVRQDSSTSDLFFQTSDATWHAYNKYGGSDFYSGGGSVGRAYKVSYNRPFATRNSVERRDFLFGAEYPMIRFLERNGYDVSYTTNIDSDRRGELIQNHQVFLSVGHDEYWSDAQRENVEAARDAGTHLAFFSGNSVYWKTRYESSKDGTDTAYRTLVTYKETWANAKIDPSDEWTGTWRDPRFSPPSNGGRPENELMGTMFMVNDGDLALTVRAEEGKYRLWRHTDLTSLPAGTSAALAPHTVGYESDEDLDNGFRPPGLIRLSTTTGEVPQRLQDFGNQVAPGVTTHHLTLYRADSGALVFGAGTIQYTWGLDEMHDGQATPTDSRMQQAVLNLFADMGVQPATRMSALEATTASTDTTAPTVTISTPTAGATVARGAEVTITGTASDVGGRVAAVEVSTNDGASWHPATGTTAWSYSFHAAGLTTQVVWVRAIDDSVNTGTPATREFQLTGPNTLFGQRVPKHPAVDDAGAVELGVRFTPQADGFVTGVRFYKAEGNNGTHLGRLWTASGQLLADGTFAGETATGWQTLTFAEPVPVSAEQSYVASYFTPTGNYASEDWFFTRDWTSGPLVAPLSAAGAGNGLFRYGSSGGFPSESWGASNYYVDVTFAVSEDLPPSATSTTPADSSGDVEVDAILSAVFSKTLDPDSISFTVNSSSTVVSGTTAYNAGLNKVTFNPTTPLDPATSYTATVMAEDTEGRPGSVTWSFFTTIDSDLHTLFATDDVPATAAHSDPEAVELGVTFRPRVDGRVVGVRFYQGAGNTGNHPVTLWSAAGTPLRTAILPSTTTVGWRTAYFASPVEVAAGTDYVASYFAPNGFYPGDNGYFDSALTVGPLVAPGGDNGVFRYGSSGFPNQSHASTNYWVDPLFLTEEELPPVGQPGSPPPGSYGIFAPTDVPSVASWNDNDAVEVGMRFTPSVDGEVYGVRFYKGPSNTGIHTGSLWSPGGSRLGTVTFDNETASGWQTAYFPEVVPVSAGTEYTISYHTTVGQYAVTGDGLADEFTVGQLTVPNSGGTYRYGAGDLRPSSTSSHNYWVDIVFSPEG</sequence>
<gene>
    <name evidence="5" type="ORF">SAMN05443287_101945</name>
</gene>
<organism evidence="5 6">
    <name type="scientific">Micromonospora phaseoli</name>
    <dbReference type="NCBI Taxonomy" id="1144548"/>
    <lineage>
        <taxon>Bacteria</taxon>
        <taxon>Bacillati</taxon>
        <taxon>Actinomycetota</taxon>
        <taxon>Actinomycetes</taxon>
        <taxon>Micromonosporales</taxon>
        <taxon>Micromonosporaceae</taxon>
        <taxon>Micromonospora</taxon>
    </lineage>
</organism>
<dbReference type="InterPro" id="IPR025141">
    <property type="entry name" value="DUF4082"/>
</dbReference>
<evidence type="ECO:0000259" key="2">
    <source>
        <dbReference type="Pfam" id="PF13205"/>
    </source>
</evidence>
<keyword evidence="6" id="KW-1185">Reference proteome</keyword>